<keyword evidence="1" id="KW-0732">Signal</keyword>
<dbReference type="Proteomes" id="UP000005640">
    <property type="component" value="Chromosome 1"/>
</dbReference>
<dbReference type="Ensembl" id="ENST00000417456.1">
    <property type="protein sequence ID" value="ENSP00000493999.1"/>
    <property type="gene ID" value="ENSG00000284773.1"/>
</dbReference>
<dbReference type="VEuPathDB" id="HostDB:ENSG00000284773"/>
<accession>A0A2R8YCV2</accession>
<reference evidence="2 3" key="1">
    <citation type="journal article" date="2001" name="Nature">
        <title>Initial sequencing and analysis of the human genome.</title>
        <authorList>
            <consortium name="International Human Genome Sequencing Consortium"/>
            <person name="Lander E.S."/>
            <person name="Linton L.M."/>
            <person name="Birren B."/>
            <person name="Nusbaum C."/>
            <person name="Zody M.C."/>
            <person name="Baldwin J."/>
            <person name="Devon K."/>
            <person name="Dewar K."/>
            <person name="Doyle M."/>
            <person name="FitzHugh W."/>
            <person name="Funke R."/>
            <person name="Gage D."/>
            <person name="Harris K."/>
            <person name="Heaford A."/>
            <person name="Howland J."/>
            <person name="Kann L."/>
            <person name="Lehoczky J."/>
            <person name="LeVine R."/>
            <person name="McEwan P."/>
            <person name="McKernan K."/>
            <person name="Meldrim J."/>
            <person name="Mesirov J.P."/>
            <person name="Miranda C."/>
            <person name="Morris W."/>
            <person name="Naylor J."/>
            <person name="Raymond C."/>
            <person name="Rosetti M."/>
            <person name="Santos R."/>
            <person name="Sheridan A."/>
            <person name="Sougnez C."/>
            <person name="Stange-Thomann N."/>
            <person name="Stojanovic N."/>
            <person name="Subramanian A."/>
            <person name="Wyman D."/>
            <person name="Rogers J."/>
            <person name="Sulston J."/>
            <person name="Ainscough R."/>
            <person name="Beck S."/>
            <person name="Bentley D."/>
            <person name="Burton J."/>
            <person name="Clee C."/>
            <person name="Carter N."/>
            <person name="Coulson A."/>
            <person name="Deadman R."/>
            <person name="Deloukas P."/>
            <person name="Dunham A."/>
            <person name="Dunham I."/>
            <person name="Durbin R."/>
            <person name="French L."/>
            <person name="Grafham D."/>
            <person name="Gregory S."/>
            <person name="Hubbard T."/>
            <person name="Humphray S."/>
            <person name="Hunt A."/>
            <person name="Jones M."/>
            <person name="Lloyd C."/>
            <person name="McMurray A."/>
            <person name="Matthews L."/>
            <person name="Mercer S."/>
            <person name="Milne S."/>
            <person name="Mullikin J.C."/>
            <person name="Mungall A."/>
            <person name="Plumb R."/>
            <person name="Ross M."/>
            <person name="Shownkeen R."/>
            <person name="Sims S."/>
            <person name="Waterston R.H."/>
            <person name="Wilson R.K."/>
            <person name="Hillier L.W."/>
            <person name="McPherson J.D."/>
            <person name="Marra M.A."/>
            <person name="Mardis E.R."/>
            <person name="Fulton L.A."/>
            <person name="Chinwalla A.T."/>
            <person name="Pepin K.H."/>
            <person name="Gish W.R."/>
            <person name="Chissoe S.L."/>
            <person name="Wendl M.C."/>
            <person name="Delehaunty K.D."/>
            <person name="Miner T.L."/>
            <person name="Delehaunty A."/>
            <person name="Kramer J.B."/>
            <person name="Cook L.L."/>
            <person name="Fulton R.S."/>
            <person name="Johnson D.L."/>
            <person name="Minx P.J."/>
            <person name="Clifton S.W."/>
            <person name="Hawkins T."/>
            <person name="Branscomb E."/>
            <person name="Predki P."/>
            <person name="Richardson P."/>
            <person name="Wenning S."/>
            <person name="Slezak T."/>
            <person name="Doggett N."/>
            <person name="Cheng J.F."/>
            <person name="Olsen A."/>
            <person name="Lucas S."/>
            <person name="Elkin C."/>
            <person name="Uberbacher E."/>
            <person name="Frazier M."/>
            <person name="Gibbs R.A."/>
            <person name="Muzny D.M."/>
            <person name="Scherer S.E."/>
            <person name="Bouck J.B."/>
            <person name="Sodergren E.J."/>
            <person name="Worley K.C."/>
            <person name="Rives C.M."/>
            <person name="Gorrell J.H."/>
            <person name="Metzker M.L."/>
            <person name="Naylor S.L."/>
            <person name="Kucherlapati R.S."/>
            <person name="Nelson D.L."/>
            <person name="Weinstock G.M."/>
            <person name="Sakaki Y."/>
            <person name="Fujiyama A."/>
            <person name="Hattori M."/>
            <person name="Yada T."/>
            <person name="Toyoda A."/>
            <person name="Itoh T."/>
            <person name="Kawagoe C."/>
            <person name="Watanabe H."/>
            <person name="Totoki Y."/>
            <person name="Taylor T."/>
            <person name="Weissenbach J."/>
            <person name="Heilig R."/>
            <person name="Saurin W."/>
            <person name="Artiguenave F."/>
            <person name="Brottier P."/>
            <person name="Bruls T."/>
            <person name="Pelletier E."/>
            <person name="Robert C."/>
            <person name="Wincker P."/>
            <person name="Smith D.R."/>
            <person name="Doucette-Stamm L."/>
            <person name="Rubenfield M."/>
            <person name="Weinstock K."/>
            <person name="Lee H.M."/>
            <person name="Dubois J."/>
            <person name="Rosenthal A."/>
            <person name="Platzer M."/>
            <person name="Nyakatura G."/>
            <person name="Taudien S."/>
            <person name="Rump A."/>
            <person name="Yang H."/>
            <person name="Yu J."/>
            <person name="Wang J."/>
            <person name="Huang G."/>
            <person name="Gu J."/>
            <person name="Hood L."/>
            <person name="Rowen L."/>
            <person name="Madan A."/>
            <person name="Qin S."/>
            <person name="Davis R.W."/>
            <person name="Federspiel N.A."/>
            <person name="Abola A.P."/>
            <person name="Proctor M.J."/>
            <person name="Myers R.M."/>
            <person name="Schmutz J."/>
            <person name="Dickson M."/>
            <person name="Grimwood J."/>
            <person name="Cox D.R."/>
            <person name="Olson M.V."/>
            <person name="Kaul R."/>
            <person name="Raymond C."/>
            <person name="Shimizu N."/>
            <person name="Kawasaki K."/>
            <person name="Minoshima S."/>
            <person name="Evans G.A."/>
            <person name="Athanasiou M."/>
            <person name="Schultz R."/>
            <person name="Roe B.A."/>
            <person name="Chen F."/>
            <person name="Pan H."/>
            <person name="Ramser J."/>
            <person name="Lehrach H."/>
            <person name="Reinhardt R."/>
            <person name="McCombie W.R."/>
            <person name="de la Bastide M."/>
            <person name="Dedhia N."/>
            <person name="Blocker H."/>
            <person name="Hornischer K."/>
            <person name="Nordsiek G."/>
            <person name="Agarwala R."/>
            <person name="Aravind L."/>
            <person name="Bailey J.A."/>
            <person name="Bateman A."/>
            <person name="Batzoglou S."/>
            <person name="Birney E."/>
            <person name="Bork P."/>
            <person name="Brown D.G."/>
            <person name="Burge C.B."/>
            <person name="Cerutti L."/>
            <person name="Chen H.C."/>
            <person name="Church D."/>
            <person name="Clamp M."/>
            <person name="Copley R.R."/>
            <person name="Doerks T."/>
            <person name="Eddy S.R."/>
            <person name="Eichler E.E."/>
            <person name="Furey T.S."/>
            <person name="Galagan J."/>
            <person name="Gilbert J.G."/>
            <person name="Harmon C."/>
            <person name="Hayashizaki Y."/>
            <person name="Haussler D."/>
            <person name="Hermjakob H."/>
            <person name="Hokamp K."/>
            <person name="Jang W."/>
            <person name="Johnson L.S."/>
            <person name="Jones T.A."/>
            <person name="Kasif S."/>
            <person name="Kaspryzk A."/>
            <person name="Kennedy S."/>
            <person name="Kent W.J."/>
            <person name="Kitts P."/>
            <person name="Koonin E.V."/>
            <person name="Korf I."/>
            <person name="Kulp D."/>
            <person name="Lancet D."/>
            <person name="Lowe T.M."/>
            <person name="McLysaght A."/>
            <person name="Mikkelsen T."/>
            <person name="Moran J.V."/>
            <person name="Mulder N."/>
            <person name="Pollara V.J."/>
            <person name="Ponting C.P."/>
            <person name="Schuler G."/>
            <person name="Schultz J."/>
            <person name="Slater G."/>
            <person name="Smit A.F."/>
            <person name="Stupka E."/>
            <person name="Szustakowski J."/>
            <person name="Thierry-Mieg D."/>
            <person name="Thierry-Mieg J."/>
            <person name="Wagner L."/>
            <person name="Wallis J."/>
            <person name="Wheeler R."/>
            <person name="Williams A."/>
            <person name="Wolf Y.I."/>
            <person name="Wolfe K.H."/>
            <person name="Yang S.P."/>
            <person name="Yeh R.F."/>
            <person name="Collins F."/>
            <person name="Guyer M.S."/>
            <person name="Peterson J."/>
            <person name="Felsenfeld A."/>
            <person name="Wetterstrand K.A."/>
            <person name="Patrinos A."/>
            <person name="Morgan M.J."/>
            <person name="de Jong P."/>
            <person name="Catanese J.J."/>
            <person name="Osoegawa K."/>
            <person name="Shizuya H."/>
            <person name="Choi S."/>
            <person name="Chen Y.J."/>
        </authorList>
    </citation>
    <scope>NUCLEOTIDE SEQUENCE [LARGE SCALE GENOMIC DNA]</scope>
</reference>
<reference evidence="2" key="5">
    <citation type="submission" date="2025-09" db="UniProtKB">
        <authorList>
            <consortium name="Ensembl"/>
        </authorList>
    </citation>
    <scope>IDENTIFICATION</scope>
</reference>
<keyword evidence="3" id="KW-1185">Reference proteome</keyword>
<dbReference type="EMBL" id="AC114490">
    <property type="status" value="NOT_ANNOTATED_CDS"/>
    <property type="molecule type" value="Genomic_DNA"/>
</dbReference>
<dbReference type="AlphaFoldDB" id="A0A2R8YCV2"/>
<reference evidence="2 3" key="2">
    <citation type="journal article" date="2004" name="Nature">
        <title>Finishing the euchromatic sequence of the human genome.</title>
        <authorList>
            <consortium name="International Human Genome Sequencing Consortium"/>
        </authorList>
    </citation>
    <scope>NUCLEOTIDE SEQUENCE [LARGE SCALE GENOMIC DNA]</scope>
</reference>
<evidence type="ECO:0000256" key="1">
    <source>
        <dbReference type="SAM" id="SignalP"/>
    </source>
</evidence>
<dbReference type="GeneCards" id="ENSG00000284773"/>
<reference evidence="2" key="4">
    <citation type="submission" date="2025-08" db="UniProtKB">
        <authorList>
            <consortium name="Ensembl"/>
        </authorList>
    </citation>
    <scope>IDENTIFICATION</scope>
</reference>
<dbReference type="MassIVE" id="A0A2R8YCV2"/>
<reference evidence="2 3" key="3">
    <citation type="journal article" date="2006" name="Nature">
        <title>The DNA sequence and biological annotation of human chromosome 1.</title>
        <authorList>
            <person name="Gregory S.G."/>
            <person name="Barlow K.F."/>
            <person name="McLay K.E."/>
            <person name="Kaul R."/>
            <person name="Swarbreck D."/>
            <person name="Dunham A."/>
            <person name="Scott C.E."/>
            <person name="Howe K.L."/>
            <person name="Woodfine K."/>
            <person name="Spencer C.C."/>
            <person name="Jones M.C."/>
            <person name="Gillson C."/>
            <person name="Searle S."/>
            <person name="Zhou Y."/>
            <person name="Kokocinski F."/>
            <person name="McDonald L."/>
            <person name="Evans R."/>
            <person name="Phillips K."/>
            <person name="Atkinson A."/>
            <person name="Cooper R."/>
            <person name="Jones C."/>
            <person name="Hall R.E."/>
            <person name="Andrews T.D."/>
            <person name="Lloyd C."/>
            <person name="Ainscough R."/>
            <person name="Almeida J.P."/>
            <person name="Ambrose K.D."/>
            <person name="Anderson F."/>
            <person name="Andrew R.W."/>
            <person name="Ashwell R.I."/>
            <person name="Aubin K."/>
            <person name="Babbage A.K."/>
            <person name="Bagguley C.L."/>
            <person name="Bailey J."/>
            <person name="Beasley H."/>
            <person name="Bethel G."/>
            <person name="Bird C.P."/>
            <person name="Bray-Allen S."/>
            <person name="Brown J.Y."/>
            <person name="Brown A.J."/>
            <person name="Buckley D."/>
            <person name="Burton J."/>
            <person name="Bye J."/>
            <person name="Carder C."/>
            <person name="Chapman J.C."/>
            <person name="Clark S.Y."/>
            <person name="Clarke G."/>
            <person name="Clee C."/>
            <person name="Cobley V."/>
            <person name="Collier R.E."/>
            <person name="Corby N."/>
            <person name="Coville G.J."/>
            <person name="Davies J."/>
            <person name="Deadman R."/>
            <person name="Dunn M."/>
            <person name="Earthrowl M."/>
            <person name="Ellington A.G."/>
            <person name="Errington H."/>
            <person name="Frankish A."/>
            <person name="Frankland J."/>
            <person name="French L."/>
            <person name="Garner P."/>
            <person name="Garnett J."/>
            <person name="Gay L."/>
            <person name="Ghori M.R."/>
            <person name="Gibson R."/>
            <person name="Gilby L.M."/>
            <person name="Gillett W."/>
            <person name="Glithero R.J."/>
            <person name="Grafham D.V."/>
            <person name="Griffiths C."/>
            <person name="Griffiths-Jones S."/>
            <person name="Grocock R."/>
            <person name="Hammond S."/>
            <person name="Harrison E.S."/>
            <person name="Hart E."/>
            <person name="Haugen E."/>
            <person name="Heath P.D."/>
            <person name="Holmes S."/>
            <person name="Holt K."/>
            <person name="Howden P.J."/>
            <person name="Hunt A.R."/>
            <person name="Hunt S.E."/>
            <person name="Hunter G."/>
            <person name="Isherwood J."/>
            <person name="James R."/>
            <person name="Johnson C."/>
            <person name="Johnson D."/>
            <person name="Joy A."/>
            <person name="Kay M."/>
            <person name="Kershaw J.K."/>
            <person name="Kibukawa M."/>
            <person name="Kimberley A.M."/>
            <person name="King A."/>
            <person name="Knights A.J."/>
            <person name="Lad H."/>
            <person name="Laird G."/>
            <person name="Lawlor S."/>
            <person name="Leongamornlert D.A."/>
            <person name="Lloyd D.M."/>
            <person name="Loveland J."/>
            <person name="Lovell J."/>
            <person name="Lush M.J."/>
            <person name="Lyne R."/>
            <person name="Martin S."/>
            <person name="Mashreghi-Mohammadi M."/>
            <person name="Matthews L."/>
            <person name="Matthews N.S."/>
            <person name="McLaren S."/>
            <person name="Milne S."/>
            <person name="Mistry S."/>
            <person name="Moore M.J."/>
            <person name="Nickerson T."/>
            <person name="O'Dell C.N."/>
            <person name="Oliver K."/>
            <person name="Palmeiri A."/>
            <person name="Palmer S.A."/>
            <person name="Parker A."/>
            <person name="Patel D."/>
            <person name="Pearce A.V."/>
            <person name="Peck A.I."/>
            <person name="Pelan S."/>
            <person name="Phelps K."/>
            <person name="Phillimore B.J."/>
            <person name="Plumb R."/>
            <person name="Rajan J."/>
            <person name="Raymond C."/>
            <person name="Rouse G."/>
            <person name="Saenphimmachak C."/>
            <person name="Sehra H.K."/>
            <person name="Sheridan E."/>
            <person name="Shownkeen R."/>
            <person name="Sims S."/>
            <person name="Skuce C.D."/>
            <person name="Smith M."/>
            <person name="Steward C."/>
            <person name="Subramanian S."/>
            <person name="Sycamore N."/>
            <person name="Tracey A."/>
            <person name="Tromans A."/>
            <person name="Van Helmond Z."/>
            <person name="Wall M."/>
            <person name="Wallis J.M."/>
            <person name="White S."/>
            <person name="Whitehead S.L."/>
            <person name="Wilkinson J.E."/>
            <person name="Willey D.L."/>
            <person name="Williams H."/>
            <person name="Wilming L."/>
            <person name="Wray P.W."/>
            <person name="Wu Z."/>
            <person name="Coulson A."/>
            <person name="Vaudin M."/>
            <person name="Sulston J.E."/>
            <person name="Durbin R."/>
            <person name="Hubbard T."/>
            <person name="Wooster R."/>
            <person name="Dunham I."/>
            <person name="Carter N.P."/>
            <person name="McVean G."/>
            <person name="Ross M.T."/>
            <person name="Harrow J."/>
            <person name="Olson M.V."/>
            <person name="Beck S."/>
            <person name="Rogers J."/>
            <person name="Bentley D.R."/>
            <person name="Banerjee R."/>
            <person name="Bryant S.P."/>
            <person name="Burford D.C."/>
            <person name="Burrill W.D."/>
            <person name="Clegg S.M."/>
            <person name="Dhami P."/>
            <person name="Dovey O."/>
            <person name="Faulkner L.M."/>
            <person name="Gribble S.M."/>
            <person name="Langford C.F."/>
            <person name="Pandian R.D."/>
            <person name="Porter K.M."/>
            <person name="Prigmore E."/>
        </authorList>
    </citation>
    <scope>NUCLEOTIDE SEQUENCE [LARGE SCALE GENOMIC DNA]</scope>
</reference>
<sequence length="55" mass="6042">MALLLSVLRVLLGGFFALVGLAKLSEEISAPVSERMVRDEQQCWGPGCWRLQPLG</sequence>
<dbReference type="Bgee" id="ENSG00000284773">
    <property type="expression patterns" value="Expressed in mucosa of stomach and 92 other cell types or tissues"/>
</dbReference>
<feature type="signal peptide" evidence="1">
    <location>
        <begin position="1"/>
        <end position="17"/>
    </location>
</feature>
<organism evidence="2 3">
    <name type="scientific">Homo sapiens</name>
    <name type="common">Human</name>
    <dbReference type="NCBI Taxonomy" id="9606"/>
    <lineage>
        <taxon>Eukaryota</taxon>
        <taxon>Metazoa</taxon>
        <taxon>Chordata</taxon>
        <taxon>Craniata</taxon>
        <taxon>Vertebrata</taxon>
        <taxon>Euteleostomi</taxon>
        <taxon>Mammalia</taxon>
        <taxon>Eutheria</taxon>
        <taxon>Euarchontoglires</taxon>
        <taxon>Primates</taxon>
        <taxon>Haplorrhini</taxon>
        <taxon>Catarrhini</taxon>
        <taxon>Hominidae</taxon>
        <taxon>Homo</taxon>
    </lineage>
</organism>
<dbReference type="SMR" id="A0A2R8YCV2"/>
<proteinExistence type="predicted"/>
<feature type="chain" id="PRO_5015362514" evidence="1">
    <location>
        <begin position="18"/>
        <end position="55"/>
    </location>
</feature>
<evidence type="ECO:0000313" key="3">
    <source>
        <dbReference type="Proteomes" id="UP000005640"/>
    </source>
</evidence>
<protein>
    <submittedName>
        <fullName evidence="2">Uncharacterized protein</fullName>
    </submittedName>
</protein>
<name>A0A2R8YCV2_HUMAN</name>
<evidence type="ECO:0000313" key="2">
    <source>
        <dbReference type="Ensembl" id="ENSP00000493999.1"/>
    </source>
</evidence>